<accession>A0A1W1ZWM5</accession>
<dbReference type="OrthoDB" id="1452435at2"/>
<dbReference type="EMBL" id="FWYB01000001">
    <property type="protein sequence ID" value="SMC52820.1"/>
    <property type="molecule type" value="Genomic_DNA"/>
</dbReference>
<feature type="region of interest" description="Disordered" evidence="1">
    <location>
        <begin position="51"/>
        <end position="75"/>
    </location>
</feature>
<evidence type="ECO:0000313" key="2">
    <source>
        <dbReference type="EMBL" id="SMC52820.1"/>
    </source>
</evidence>
<keyword evidence="3" id="KW-1185">Reference proteome</keyword>
<dbReference type="InterPro" id="IPR021145">
    <property type="entry name" value="Portal_protein_SPP1_Gp6-like"/>
</dbReference>
<name>A0A1W1ZWM5_9SPHI</name>
<dbReference type="Pfam" id="PF05133">
    <property type="entry name" value="SPP1_portal"/>
    <property type="match status" value="1"/>
</dbReference>
<dbReference type="STRING" id="475255.SAMN04488101_101112"/>
<evidence type="ECO:0000313" key="3">
    <source>
        <dbReference type="Proteomes" id="UP000192678"/>
    </source>
</evidence>
<dbReference type="Proteomes" id="UP000192678">
    <property type="component" value="Unassembled WGS sequence"/>
</dbReference>
<evidence type="ECO:0000256" key="1">
    <source>
        <dbReference type="SAM" id="MobiDB-lite"/>
    </source>
</evidence>
<organism evidence="2 3">
    <name type="scientific">Pedobacter nyackensis</name>
    <dbReference type="NCBI Taxonomy" id="475255"/>
    <lineage>
        <taxon>Bacteria</taxon>
        <taxon>Pseudomonadati</taxon>
        <taxon>Bacteroidota</taxon>
        <taxon>Sphingobacteriia</taxon>
        <taxon>Sphingobacteriales</taxon>
        <taxon>Sphingobacteriaceae</taxon>
        <taxon>Pedobacter</taxon>
    </lineage>
</organism>
<feature type="compositionally biased region" description="Basic and acidic residues" evidence="1">
    <location>
        <begin position="62"/>
        <end position="74"/>
    </location>
</feature>
<dbReference type="AlphaFoldDB" id="A0A1W1ZWM5"/>
<protein>
    <submittedName>
        <fullName evidence="2">Phage portal protein, SPP1 family</fullName>
    </submittedName>
</protein>
<sequence length="488" mass="54527">MELQELTELLADPKKLVDKITELAPEIPEEALKFQPEEHKVVTDLQYRPDRKVDVPTGTMNDKNEPEYRPETKPVHRIPSATQKLIIDWSVDLALSGGVEIDCSPREGITTDEVMLAMVKKTLEDNKFDYLAMEIERLKQRFGAVLLVWYSVEAEEGYWADITPNKGAKFKMRCTILSPEDGDIIIPIRDQFKDMIGAARKYKVKAGDKEIEKMDLFLKEAYMTFTQGEGSGWVLEKSTKTQYGKANFILDEQKRPEWADVSAKIERVEQIDSDTADENQQSAFPILVATGQIIAANGGGASNTRKTFQMEGDKADLRYVEAEGGQESASNERKNLRNDIFIETATPDLKFEDISGDLPGVTIEMMLLPSTNKAKRKQKGSIGIFHQRNLNFLKSAMAVINNQVEPSLGLVMKPKFKIELPRNLTEEYGNIVSLVGAGLMSKETAIAKLAFSADPAAEYEKIKAEAEEAQAKAMELAAKTKPVAPINE</sequence>
<dbReference type="RefSeq" id="WP_084286717.1">
    <property type="nucleotide sequence ID" value="NZ_FWYB01000001.1"/>
</dbReference>
<proteinExistence type="predicted"/>
<gene>
    <name evidence="2" type="ORF">SAMN04488101_101112</name>
</gene>
<reference evidence="2 3" key="1">
    <citation type="submission" date="2017-04" db="EMBL/GenBank/DDBJ databases">
        <authorList>
            <person name="Afonso C.L."/>
            <person name="Miller P.J."/>
            <person name="Scott M.A."/>
            <person name="Spackman E."/>
            <person name="Goraichik I."/>
            <person name="Dimitrov K.M."/>
            <person name="Suarez D.L."/>
            <person name="Swayne D.E."/>
        </authorList>
    </citation>
    <scope>NUCLEOTIDE SEQUENCE [LARGE SCALE GENOMIC DNA]</scope>
    <source>
        <strain evidence="2 3">DSM 19625</strain>
    </source>
</reference>